<protein>
    <recommendedName>
        <fullName evidence="3">SMP-LTD domain-containing protein</fullName>
    </recommendedName>
</protein>
<proteinExistence type="predicted"/>
<accession>A0A813LDE3</accession>
<sequence length="219" mass="24492">MRSQKSFVEPSRDPRSRWRQVVAQLSSCGSSCGKGLPCRRSFGFRRSLGHLALRLCGSCSSYVQTAGPRANLLPSTGLTPKHAALVNGELLLNDLVEKLWPKISEWFQQQLKEQLEPVLKKHVLESLEFEECTLGTAPLELHDITTETYIQDWQGDPWTNIKITGDLDYCGDGEIRVSLRPGGHKVADILVWPNHVIQIAAHSKDNKTTAKQQASHNKL</sequence>
<name>A0A813LDE3_POLGL</name>
<comment type="caution">
    <text evidence="1">The sequence shown here is derived from an EMBL/GenBank/DDBJ whole genome shotgun (WGS) entry which is preliminary data.</text>
</comment>
<dbReference type="EMBL" id="CAJNNW010035420">
    <property type="protein sequence ID" value="CAE8727597.1"/>
    <property type="molecule type" value="Genomic_DNA"/>
</dbReference>
<reference evidence="1" key="1">
    <citation type="submission" date="2021-02" db="EMBL/GenBank/DDBJ databases">
        <authorList>
            <person name="Dougan E. K."/>
            <person name="Rhodes N."/>
            <person name="Thang M."/>
            <person name="Chan C."/>
        </authorList>
    </citation>
    <scope>NUCLEOTIDE SEQUENCE</scope>
</reference>
<evidence type="ECO:0000313" key="1">
    <source>
        <dbReference type="EMBL" id="CAE8727597.1"/>
    </source>
</evidence>
<organism evidence="1 2">
    <name type="scientific">Polarella glacialis</name>
    <name type="common">Dinoflagellate</name>
    <dbReference type="NCBI Taxonomy" id="89957"/>
    <lineage>
        <taxon>Eukaryota</taxon>
        <taxon>Sar</taxon>
        <taxon>Alveolata</taxon>
        <taxon>Dinophyceae</taxon>
        <taxon>Suessiales</taxon>
        <taxon>Suessiaceae</taxon>
        <taxon>Polarella</taxon>
    </lineage>
</organism>
<gene>
    <name evidence="1" type="ORF">PGLA2088_LOCUS44864</name>
</gene>
<evidence type="ECO:0000313" key="2">
    <source>
        <dbReference type="Proteomes" id="UP000626109"/>
    </source>
</evidence>
<dbReference type="AlphaFoldDB" id="A0A813LDE3"/>
<dbReference type="Proteomes" id="UP000626109">
    <property type="component" value="Unassembled WGS sequence"/>
</dbReference>
<evidence type="ECO:0008006" key="3">
    <source>
        <dbReference type="Google" id="ProtNLM"/>
    </source>
</evidence>